<name>A0A2Z7DHP3_9LAMI</name>
<protein>
    <submittedName>
        <fullName evidence="2">Uncharacterized protein</fullName>
    </submittedName>
</protein>
<dbReference type="EMBL" id="KQ987414">
    <property type="protein sequence ID" value="KZV57193.1"/>
    <property type="molecule type" value="Genomic_DNA"/>
</dbReference>
<sequence>MMEDMMIVPAGHVGGLLNQIPGIVGFLYKEDLVFDLRYQIPYLVKFSKLSAFVSGTLEHCSPMRGRAVIPHSHFPYAPSVYLPQFIGGVVDASASRGPTTIATPKSQFRTGPSDHGKEPSNIAP</sequence>
<dbReference type="AlphaFoldDB" id="A0A2Z7DHP3"/>
<evidence type="ECO:0000313" key="3">
    <source>
        <dbReference type="Proteomes" id="UP000250235"/>
    </source>
</evidence>
<feature type="compositionally biased region" description="Polar residues" evidence="1">
    <location>
        <begin position="97"/>
        <end position="110"/>
    </location>
</feature>
<proteinExistence type="predicted"/>
<feature type="region of interest" description="Disordered" evidence="1">
    <location>
        <begin position="97"/>
        <end position="124"/>
    </location>
</feature>
<reference evidence="2 3" key="1">
    <citation type="journal article" date="2015" name="Proc. Natl. Acad. Sci. U.S.A.">
        <title>The resurrection genome of Boea hygrometrica: A blueprint for survival of dehydration.</title>
        <authorList>
            <person name="Xiao L."/>
            <person name="Yang G."/>
            <person name="Zhang L."/>
            <person name="Yang X."/>
            <person name="Zhao S."/>
            <person name="Ji Z."/>
            <person name="Zhou Q."/>
            <person name="Hu M."/>
            <person name="Wang Y."/>
            <person name="Chen M."/>
            <person name="Xu Y."/>
            <person name="Jin H."/>
            <person name="Xiao X."/>
            <person name="Hu G."/>
            <person name="Bao F."/>
            <person name="Hu Y."/>
            <person name="Wan P."/>
            <person name="Li L."/>
            <person name="Deng X."/>
            <person name="Kuang T."/>
            <person name="Xiang C."/>
            <person name="Zhu J.K."/>
            <person name="Oliver M.J."/>
            <person name="He Y."/>
        </authorList>
    </citation>
    <scope>NUCLEOTIDE SEQUENCE [LARGE SCALE GENOMIC DNA]</scope>
    <source>
        <strain evidence="3">cv. XS01</strain>
    </source>
</reference>
<accession>A0A2Z7DHP3</accession>
<dbReference type="Proteomes" id="UP000250235">
    <property type="component" value="Unassembled WGS sequence"/>
</dbReference>
<keyword evidence="3" id="KW-1185">Reference proteome</keyword>
<gene>
    <name evidence="2" type="ORF">F511_27248</name>
</gene>
<evidence type="ECO:0000256" key="1">
    <source>
        <dbReference type="SAM" id="MobiDB-lite"/>
    </source>
</evidence>
<evidence type="ECO:0000313" key="2">
    <source>
        <dbReference type="EMBL" id="KZV57193.1"/>
    </source>
</evidence>
<organism evidence="2 3">
    <name type="scientific">Dorcoceras hygrometricum</name>
    <dbReference type="NCBI Taxonomy" id="472368"/>
    <lineage>
        <taxon>Eukaryota</taxon>
        <taxon>Viridiplantae</taxon>
        <taxon>Streptophyta</taxon>
        <taxon>Embryophyta</taxon>
        <taxon>Tracheophyta</taxon>
        <taxon>Spermatophyta</taxon>
        <taxon>Magnoliopsida</taxon>
        <taxon>eudicotyledons</taxon>
        <taxon>Gunneridae</taxon>
        <taxon>Pentapetalae</taxon>
        <taxon>asterids</taxon>
        <taxon>lamiids</taxon>
        <taxon>Lamiales</taxon>
        <taxon>Gesneriaceae</taxon>
        <taxon>Didymocarpoideae</taxon>
        <taxon>Trichosporeae</taxon>
        <taxon>Loxocarpinae</taxon>
        <taxon>Dorcoceras</taxon>
    </lineage>
</organism>